<dbReference type="PROSITE" id="PS51257">
    <property type="entry name" value="PROKAR_LIPOPROTEIN"/>
    <property type="match status" value="1"/>
</dbReference>
<name>A0A2S6HWB9_9FIRM</name>
<organism evidence="2 3">
    <name type="scientific">Lacrimispora xylanisolvens</name>
    <dbReference type="NCBI Taxonomy" id="384636"/>
    <lineage>
        <taxon>Bacteria</taxon>
        <taxon>Bacillati</taxon>
        <taxon>Bacillota</taxon>
        <taxon>Clostridia</taxon>
        <taxon>Lachnospirales</taxon>
        <taxon>Lachnospiraceae</taxon>
        <taxon>Lacrimispora</taxon>
    </lineage>
</organism>
<feature type="signal peptide" evidence="1">
    <location>
        <begin position="1"/>
        <end position="25"/>
    </location>
</feature>
<dbReference type="AlphaFoldDB" id="A0A2S6HWB9"/>
<evidence type="ECO:0000256" key="1">
    <source>
        <dbReference type="SAM" id="SignalP"/>
    </source>
</evidence>
<dbReference type="RefSeq" id="WP_104436252.1">
    <property type="nucleotide sequence ID" value="NZ_PTJA01000003.1"/>
</dbReference>
<sequence>MKRRVLAIAMAFTMMAAGLTGCKSASEEAAAEPTTTAAVSKTAVESTAGQTTQSVNYDHAADHEKFKIGLAFGDMSNENLERIDYLKNYIAPKYNVEFIVSEALDSAEAELNFIENAQISGAKGILSFAPTYWEQAGNKCQELGIYYAVQRTADTSSIDGLEYFCGGFGSQQSSTAAQMKIAAENFLGGGEKHGILIPTLLACKNNEAHRLNATAIMEAIQEAYGLKFTKPIDELIVSGEPAMAENDKGIDVYLYPGEMKNEDVITGISAALLTGKYDVVMGAGNTYTQLSQIIDEAERAFNKNIMVASVGELSESLHTAMNTDDCTGNKALDFAVVKSTTVIAGEGFAILMNGLLGDSDVLKPDGKAMKFQALNWGCDGPKQLAEIEQLDQDESTYVFNSAMIDKMIKKTNPTLTNEEMHTMLGDLTLYNCLKMLGLTQ</sequence>
<protein>
    <submittedName>
        <fullName evidence="2">Uncharacterized protein</fullName>
    </submittedName>
</protein>
<keyword evidence="1" id="KW-0732">Signal</keyword>
<comment type="caution">
    <text evidence="2">The sequence shown here is derived from an EMBL/GenBank/DDBJ whole genome shotgun (WGS) entry which is preliminary data.</text>
</comment>
<proteinExistence type="predicted"/>
<feature type="chain" id="PRO_5015785057" evidence="1">
    <location>
        <begin position="26"/>
        <end position="440"/>
    </location>
</feature>
<gene>
    <name evidence="2" type="ORF">BXY41_103423</name>
</gene>
<accession>A0A2S6HWB9</accession>
<keyword evidence="3" id="KW-1185">Reference proteome</keyword>
<dbReference type="Proteomes" id="UP000237749">
    <property type="component" value="Unassembled WGS sequence"/>
</dbReference>
<evidence type="ECO:0000313" key="2">
    <source>
        <dbReference type="EMBL" id="PPK82207.1"/>
    </source>
</evidence>
<evidence type="ECO:0000313" key="3">
    <source>
        <dbReference type="Proteomes" id="UP000237749"/>
    </source>
</evidence>
<reference evidence="2 3" key="1">
    <citation type="submission" date="2018-02" db="EMBL/GenBank/DDBJ databases">
        <title>Genomic Encyclopedia of Archaeal and Bacterial Type Strains, Phase II (KMG-II): from individual species to whole genera.</title>
        <authorList>
            <person name="Goeker M."/>
        </authorList>
    </citation>
    <scope>NUCLEOTIDE SEQUENCE [LARGE SCALE GENOMIC DNA]</scope>
    <source>
        <strain evidence="2 3">DSM 3808</strain>
    </source>
</reference>
<dbReference type="EMBL" id="PTJA01000003">
    <property type="protein sequence ID" value="PPK82207.1"/>
    <property type="molecule type" value="Genomic_DNA"/>
</dbReference>